<evidence type="ECO:0000256" key="6">
    <source>
        <dbReference type="ARBA" id="ARBA00022912"/>
    </source>
</evidence>
<dbReference type="Gene3D" id="2.60.40.10">
    <property type="entry name" value="Immunoglobulins"/>
    <property type="match status" value="2"/>
</dbReference>
<feature type="domain" description="Tyrosine specific protein phosphatases" evidence="13">
    <location>
        <begin position="649"/>
        <end position="723"/>
    </location>
</feature>
<evidence type="ECO:0000256" key="5">
    <source>
        <dbReference type="ARBA" id="ARBA00022801"/>
    </source>
</evidence>
<dbReference type="InterPro" id="IPR000387">
    <property type="entry name" value="Tyr_Pase_dom"/>
</dbReference>
<dbReference type="SMART" id="SM00194">
    <property type="entry name" value="PTPc"/>
    <property type="match status" value="2"/>
</dbReference>
<dbReference type="AlphaFoldDB" id="A0A9W9YYP1"/>
<dbReference type="OrthoDB" id="10253954at2759"/>
<dbReference type="InterPro" id="IPR036116">
    <property type="entry name" value="FN3_sf"/>
</dbReference>
<evidence type="ECO:0000256" key="3">
    <source>
        <dbReference type="ARBA" id="ARBA00022729"/>
    </source>
</evidence>
<dbReference type="PRINTS" id="PR00700">
    <property type="entry name" value="PRTYPHPHTASE"/>
</dbReference>
<dbReference type="SUPFAM" id="SSF49265">
    <property type="entry name" value="Fibronectin type III"/>
    <property type="match status" value="1"/>
</dbReference>
<dbReference type="PROSITE" id="PS50055">
    <property type="entry name" value="TYR_PHOSPHATASE_PTP"/>
    <property type="match status" value="2"/>
</dbReference>
<dbReference type="Gene3D" id="3.90.190.10">
    <property type="entry name" value="Protein tyrosine phosphatase superfamily"/>
    <property type="match status" value="2"/>
</dbReference>
<feature type="domain" description="Fibronectin type-III" evidence="14">
    <location>
        <begin position="100"/>
        <end position="192"/>
    </location>
</feature>
<dbReference type="PROSITE" id="PS50853">
    <property type="entry name" value="FN3"/>
    <property type="match status" value="2"/>
</dbReference>
<dbReference type="SUPFAM" id="SSF52799">
    <property type="entry name" value="(Phosphotyrosine protein) phosphatases II"/>
    <property type="match status" value="2"/>
</dbReference>
<dbReference type="Pfam" id="PF00102">
    <property type="entry name" value="Y_phosphatase"/>
    <property type="match status" value="2"/>
</dbReference>
<feature type="domain" description="Tyrosine-protein phosphatase" evidence="12">
    <location>
        <begin position="764"/>
        <end position="1022"/>
    </location>
</feature>
<keyword evidence="9" id="KW-0325">Glycoprotein</keyword>
<feature type="compositionally biased region" description="Basic residues" evidence="10">
    <location>
        <begin position="417"/>
        <end position="430"/>
    </location>
</feature>
<evidence type="ECO:0000256" key="1">
    <source>
        <dbReference type="ARBA" id="ARBA00004167"/>
    </source>
</evidence>
<dbReference type="GO" id="GO:0004725">
    <property type="term" value="F:protein tyrosine phosphatase activity"/>
    <property type="evidence" value="ECO:0007669"/>
    <property type="project" value="InterPro"/>
</dbReference>
<keyword evidence="16" id="KW-1185">Reference proteome</keyword>
<keyword evidence="3" id="KW-0732">Signal</keyword>
<reference evidence="15" key="1">
    <citation type="submission" date="2023-01" db="EMBL/GenBank/DDBJ databases">
        <title>Genome assembly of the deep-sea coral Lophelia pertusa.</title>
        <authorList>
            <person name="Herrera S."/>
            <person name="Cordes E."/>
        </authorList>
    </citation>
    <scope>NUCLEOTIDE SEQUENCE</scope>
    <source>
        <strain evidence="15">USNM1676648</strain>
        <tissue evidence="15">Polyp</tissue>
    </source>
</reference>
<evidence type="ECO:0000259" key="14">
    <source>
        <dbReference type="PROSITE" id="PS50853"/>
    </source>
</evidence>
<dbReference type="InterPro" id="IPR050713">
    <property type="entry name" value="RTP_Phos/Ushers"/>
</dbReference>
<evidence type="ECO:0000256" key="11">
    <source>
        <dbReference type="SAM" id="Phobius"/>
    </source>
</evidence>
<dbReference type="PANTHER" id="PTHR46957:SF3">
    <property type="entry name" value="CYTOKINE RECEPTOR"/>
    <property type="match status" value="1"/>
</dbReference>
<dbReference type="PANTHER" id="PTHR46957">
    <property type="entry name" value="CYTOKINE RECEPTOR"/>
    <property type="match status" value="1"/>
</dbReference>
<evidence type="ECO:0000256" key="2">
    <source>
        <dbReference type="ARBA" id="ARBA00022692"/>
    </source>
</evidence>
<gene>
    <name evidence="15" type="ORF">OS493_032338</name>
</gene>
<dbReference type="InterPro" id="IPR003961">
    <property type="entry name" value="FN3_dom"/>
</dbReference>
<comment type="subcellular location">
    <subcellularLocation>
        <location evidence="1">Membrane</location>
        <topology evidence="1">Single-pass membrane protein</topology>
    </subcellularLocation>
</comment>
<dbReference type="PROSITE" id="PS50056">
    <property type="entry name" value="TYR_PHOSPHATASE_2"/>
    <property type="match status" value="2"/>
</dbReference>
<dbReference type="Proteomes" id="UP001163046">
    <property type="component" value="Unassembled WGS sequence"/>
</dbReference>
<dbReference type="FunFam" id="3.90.190.10:FF:000021">
    <property type="entry name" value="Receptor-type tyrosine-protein phosphatase alpha"/>
    <property type="match status" value="1"/>
</dbReference>
<evidence type="ECO:0000256" key="10">
    <source>
        <dbReference type="SAM" id="MobiDB-lite"/>
    </source>
</evidence>
<dbReference type="InterPro" id="IPR016130">
    <property type="entry name" value="Tyr_Pase_AS"/>
</dbReference>
<feature type="domain" description="Tyrosine specific protein phosphatases" evidence="13">
    <location>
        <begin position="938"/>
        <end position="1013"/>
    </location>
</feature>
<dbReference type="SMART" id="SM00404">
    <property type="entry name" value="PTPc_motif"/>
    <property type="match status" value="2"/>
</dbReference>
<dbReference type="Pfam" id="PF00041">
    <property type="entry name" value="fn3"/>
    <property type="match status" value="2"/>
</dbReference>
<evidence type="ECO:0000313" key="16">
    <source>
        <dbReference type="Proteomes" id="UP001163046"/>
    </source>
</evidence>
<feature type="transmembrane region" description="Helical" evidence="11">
    <location>
        <begin position="371"/>
        <end position="394"/>
    </location>
</feature>
<dbReference type="InterPro" id="IPR029021">
    <property type="entry name" value="Prot-tyrosine_phosphatase-like"/>
</dbReference>
<evidence type="ECO:0000256" key="4">
    <source>
        <dbReference type="ARBA" id="ARBA00022737"/>
    </source>
</evidence>
<evidence type="ECO:0000256" key="9">
    <source>
        <dbReference type="ARBA" id="ARBA00023180"/>
    </source>
</evidence>
<dbReference type="FunFam" id="3.90.190.10:FF:000088">
    <property type="entry name" value="Receptor protein-tyrosine phosphatase LAR"/>
    <property type="match status" value="1"/>
</dbReference>
<feature type="region of interest" description="Disordered" evidence="10">
    <location>
        <begin position="401"/>
        <end position="436"/>
    </location>
</feature>
<proteinExistence type="predicted"/>
<keyword evidence="4" id="KW-0677">Repeat</keyword>
<feature type="domain" description="Fibronectin type-III" evidence="14">
    <location>
        <begin position="1"/>
        <end position="95"/>
    </location>
</feature>
<organism evidence="15 16">
    <name type="scientific">Desmophyllum pertusum</name>
    <dbReference type="NCBI Taxonomy" id="174260"/>
    <lineage>
        <taxon>Eukaryota</taxon>
        <taxon>Metazoa</taxon>
        <taxon>Cnidaria</taxon>
        <taxon>Anthozoa</taxon>
        <taxon>Hexacorallia</taxon>
        <taxon>Scleractinia</taxon>
        <taxon>Caryophylliina</taxon>
        <taxon>Caryophylliidae</taxon>
        <taxon>Desmophyllum</taxon>
    </lineage>
</organism>
<keyword evidence="7 11" id="KW-1133">Transmembrane helix</keyword>
<sequence length="1033" mass="118189">MQVSIPADKITSHSIEVTWLPPHNPNGKIGYYFIYRESTDGLSTAIRFVLPGSTRAKLVGGLKPFTKYTFSVVPYNLRKNISGRSFSQEGLTEAAVPSGPPRNVAINSTTSTSFTLSWDPPLEPNGIIQGYDVMYYECKDQNKKNILDNVEDRVYTIRDLQPWRCYRIHVACQSSGGLGPFSDYVERRTDAGAPPPLGTLAPPDKETIESFSFEVELTQASNEKGVVSYYQVIVRELATDNKDQPVRAPDPDYYKADDLYTYEEARKMKPQLLPYIAAEFNARDLDHYKRFVVGDGERTLKVSVDISSRRRRREIDTTEFYNGPLEENTYYAVFQRAYVSKNVYTSSSWIEPVETAAVTSPTQQPESSTNVGLIVGLVLVLIIIPILLATVYFIRRKRQKSGTPLDDRDDYSNGHPVRMKKLSRKRRSLQKRLMGSTESVDALDELAASRARRHPVPIDDFERHVDRMHMDGDHGFSEEYMLVQPDDEFSFQQFLNPANKYKNRYANIVAYDHTRVLLNPIEGVAGSDYINANFLDGYNRQRAYIAAQGPLMETFDDFWRMMWEQMSSVIVMLTKLEERGRRKCDQYWPERGTRNYGQIQVTLKETLNMSHYTVRKFVMTHKMSPDDERVVKQFHFTAWPDHGVPSHPTPLLSLVRHTFACNRESIGPMLVHCSAGVGRTGTFVTLDVMLQRISQEDSVDVFGFVRQMRYQRNFMVQTEAQYVFIHDALLEAISCGVTEVEAKDLGSRIRELRQVDPETGYTYLENEFCRLAKEEHHPIAFKSASLNCNSTKNRYANILPFESTRVHLKMRPGEMGSDYINANFIDGYCQPRAYVATQAPVPDTFEDFWRLVWEQESAAVVMLTREEEAGKVKCHHYWPSEGSRLYGVILVELLEEASFGDYISRKFKLTHTEDKDSRTVNQFQYTDWPDTGLPDSGVGIVDLIGQVQKWQQQSGNTAILIHCSGGVGRTGVFCGISMMIERLKAEGVIDVFQTVQAMRLQRPAMVQTAEQYEFCYTTLQEYLDSFDLYANFQ</sequence>
<keyword evidence="8 11" id="KW-0472">Membrane</keyword>
<dbReference type="FunFam" id="2.60.40.10:FF:000028">
    <property type="entry name" value="Neuronal cell adhesion molecule"/>
    <property type="match status" value="1"/>
</dbReference>
<feature type="domain" description="Tyrosine-protein phosphatase" evidence="12">
    <location>
        <begin position="476"/>
        <end position="732"/>
    </location>
</feature>
<dbReference type="GO" id="GO:0016020">
    <property type="term" value="C:membrane"/>
    <property type="evidence" value="ECO:0007669"/>
    <property type="project" value="UniProtKB-SubCell"/>
</dbReference>
<name>A0A9W9YYP1_9CNID</name>
<dbReference type="InterPro" id="IPR013783">
    <property type="entry name" value="Ig-like_fold"/>
</dbReference>
<dbReference type="InterPro" id="IPR000242">
    <property type="entry name" value="PTP_cat"/>
</dbReference>
<accession>A0A9W9YYP1</accession>
<evidence type="ECO:0000259" key="13">
    <source>
        <dbReference type="PROSITE" id="PS50056"/>
    </source>
</evidence>
<keyword evidence="2 11" id="KW-0812">Transmembrane</keyword>
<comment type="caution">
    <text evidence="15">The sequence shown here is derived from an EMBL/GenBank/DDBJ whole genome shotgun (WGS) entry which is preliminary data.</text>
</comment>
<protein>
    <recommendedName>
        <fullName evidence="17">Protein-tyrosine-phosphatase</fullName>
    </recommendedName>
</protein>
<evidence type="ECO:0000313" key="15">
    <source>
        <dbReference type="EMBL" id="KAJ7370448.1"/>
    </source>
</evidence>
<dbReference type="PROSITE" id="PS00383">
    <property type="entry name" value="TYR_PHOSPHATASE_1"/>
    <property type="match status" value="2"/>
</dbReference>
<evidence type="ECO:0000259" key="12">
    <source>
        <dbReference type="PROSITE" id="PS50055"/>
    </source>
</evidence>
<dbReference type="CDD" id="cd00063">
    <property type="entry name" value="FN3"/>
    <property type="match status" value="2"/>
</dbReference>
<keyword evidence="5" id="KW-0378">Hydrolase</keyword>
<dbReference type="EMBL" id="MU826865">
    <property type="protein sequence ID" value="KAJ7370448.1"/>
    <property type="molecule type" value="Genomic_DNA"/>
</dbReference>
<dbReference type="SMART" id="SM00060">
    <property type="entry name" value="FN3"/>
    <property type="match status" value="2"/>
</dbReference>
<evidence type="ECO:0000256" key="7">
    <source>
        <dbReference type="ARBA" id="ARBA00022989"/>
    </source>
</evidence>
<evidence type="ECO:0008006" key="17">
    <source>
        <dbReference type="Google" id="ProtNLM"/>
    </source>
</evidence>
<dbReference type="InterPro" id="IPR003595">
    <property type="entry name" value="Tyr_Pase_cat"/>
</dbReference>
<keyword evidence="6" id="KW-0904">Protein phosphatase</keyword>
<evidence type="ECO:0000256" key="8">
    <source>
        <dbReference type="ARBA" id="ARBA00023136"/>
    </source>
</evidence>